<gene>
    <name evidence="1" type="ORF">ACFSQ3_09415</name>
</gene>
<keyword evidence="2" id="KW-1185">Reference proteome</keyword>
<evidence type="ECO:0000313" key="2">
    <source>
        <dbReference type="Proteomes" id="UP001597393"/>
    </source>
</evidence>
<reference evidence="2" key="1">
    <citation type="journal article" date="2019" name="Int. J. Syst. Evol. Microbiol.">
        <title>The Global Catalogue of Microorganisms (GCM) 10K type strain sequencing project: providing services to taxonomists for standard genome sequencing and annotation.</title>
        <authorList>
            <consortium name="The Broad Institute Genomics Platform"/>
            <consortium name="The Broad Institute Genome Sequencing Center for Infectious Disease"/>
            <person name="Wu L."/>
            <person name="Ma J."/>
        </authorList>
    </citation>
    <scope>NUCLEOTIDE SEQUENCE [LARGE SCALE GENOMIC DNA]</scope>
    <source>
        <strain evidence="2">KCTC 42248</strain>
    </source>
</reference>
<name>A0ABW5NJF1_9SPHI</name>
<protein>
    <recommendedName>
        <fullName evidence="3">Bacteriocin immunity protein</fullName>
    </recommendedName>
</protein>
<dbReference type="EMBL" id="JBHUMA010000006">
    <property type="protein sequence ID" value="MFD2599172.1"/>
    <property type="molecule type" value="Genomic_DNA"/>
</dbReference>
<proteinExistence type="predicted"/>
<organism evidence="1 2">
    <name type="scientific">Sphingobacterium corticis</name>
    <dbReference type="NCBI Taxonomy" id="1812823"/>
    <lineage>
        <taxon>Bacteria</taxon>
        <taxon>Pseudomonadati</taxon>
        <taxon>Bacteroidota</taxon>
        <taxon>Sphingobacteriia</taxon>
        <taxon>Sphingobacteriales</taxon>
        <taxon>Sphingobacteriaceae</taxon>
        <taxon>Sphingobacterium</taxon>
    </lineage>
</organism>
<evidence type="ECO:0000313" key="1">
    <source>
        <dbReference type="EMBL" id="MFD2599172.1"/>
    </source>
</evidence>
<comment type="caution">
    <text evidence="1">The sequence shown here is derived from an EMBL/GenBank/DDBJ whole genome shotgun (WGS) entry which is preliminary data.</text>
</comment>
<sequence>MIKKIEESIDDYLSTNSVTNQLDSSERELLKKFLYDFAHYSKSADCIETLLKFAKNTLTDKRRFSSDLAKISNEALAMILNLK</sequence>
<dbReference type="RefSeq" id="WP_380869298.1">
    <property type="nucleotide sequence ID" value="NZ_JBHUMA010000006.1"/>
</dbReference>
<accession>A0ABW5NJF1</accession>
<evidence type="ECO:0008006" key="3">
    <source>
        <dbReference type="Google" id="ProtNLM"/>
    </source>
</evidence>
<dbReference type="Proteomes" id="UP001597393">
    <property type="component" value="Unassembled WGS sequence"/>
</dbReference>